<dbReference type="InterPro" id="IPR001138">
    <property type="entry name" value="Zn2Cys6_DnaBD"/>
</dbReference>
<reference evidence="9" key="1">
    <citation type="journal article" date="2020" name="Stud. Mycol.">
        <title>101 Dothideomycetes genomes: a test case for predicting lifestyles and emergence of pathogens.</title>
        <authorList>
            <person name="Haridas S."/>
            <person name="Albert R."/>
            <person name="Binder M."/>
            <person name="Bloem J."/>
            <person name="Labutti K."/>
            <person name="Salamov A."/>
            <person name="Andreopoulos B."/>
            <person name="Baker S."/>
            <person name="Barry K."/>
            <person name="Bills G."/>
            <person name="Bluhm B."/>
            <person name="Cannon C."/>
            <person name="Castanera R."/>
            <person name="Culley D."/>
            <person name="Daum C."/>
            <person name="Ezra D."/>
            <person name="Gonzalez J."/>
            <person name="Henrissat B."/>
            <person name="Kuo A."/>
            <person name="Liang C."/>
            <person name="Lipzen A."/>
            <person name="Lutzoni F."/>
            <person name="Magnuson J."/>
            <person name="Mondo S."/>
            <person name="Nolan M."/>
            <person name="Ohm R."/>
            <person name="Pangilinan J."/>
            <person name="Park H.-J."/>
            <person name="Ramirez L."/>
            <person name="Alfaro M."/>
            <person name="Sun H."/>
            <person name="Tritt A."/>
            <person name="Yoshinaga Y."/>
            <person name="Zwiers L.-H."/>
            <person name="Turgeon B."/>
            <person name="Goodwin S."/>
            <person name="Spatafora J."/>
            <person name="Crous P."/>
            <person name="Grigoriev I."/>
        </authorList>
    </citation>
    <scope>NUCLEOTIDE SEQUENCE</scope>
    <source>
        <strain evidence="9">SCOH1-5</strain>
    </source>
</reference>
<evidence type="ECO:0000256" key="3">
    <source>
        <dbReference type="ARBA" id="ARBA00023015"/>
    </source>
</evidence>
<evidence type="ECO:0000256" key="5">
    <source>
        <dbReference type="ARBA" id="ARBA00023163"/>
    </source>
</evidence>
<evidence type="ECO:0000313" key="10">
    <source>
        <dbReference type="Proteomes" id="UP000799539"/>
    </source>
</evidence>
<dbReference type="OrthoDB" id="2593732at2759"/>
<dbReference type="AlphaFoldDB" id="A0A6A6FQB1"/>
<keyword evidence="6" id="KW-0539">Nucleus</keyword>
<name>A0A6A6FQB1_9PEZI</name>
<evidence type="ECO:0000259" key="8">
    <source>
        <dbReference type="PROSITE" id="PS50048"/>
    </source>
</evidence>
<dbReference type="SUPFAM" id="SSF57701">
    <property type="entry name" value="Zn2/Cys6 DNA-binding domain"/>
    <property type="match status" value="1"/>
</dbReference>
<evidence type="ECO:0000256" key="1">
    <source>
        <dbReference type="ARBA" id="ARBA00022723"/>
    </source>
</evidence>
<sequence>MSPTQDDATWRAAVEANLLAARKRRGRLGFKKSRGGCTTCKARRIKCDEGRPCRNCTSTGRQCGSAEPTPNPRSDDSTTITKVCLARTLGRSDDEKRTFSYFVSHTAPRLAQNLDQDFWCGHVLQIAHQEPLILDALLALSTLYEHPQFMKSFLLKTDDSNGVHPSLMPAFPDGDHAKALKHYNRAISQFRKKMCDGSATPLLAMLTCTLFICIEIIRDNIFGGVSLFITGATLMRQFSSCPEGMSSSLYDAIRQIFARIAVSGALMGHPAEHDVEEWAGKSSHDAGAFSTVAEARNMLFRLLGENHATLRLATCHRREALSHGLSSGMPAFANNTLNDDDFQDLPPPPPRPHQLPENGYTTNMGTWCTDLPQLDGDDGGAHLEYQHDYPAILGGISEDLYDLALEHGDITVEQRSTMKLGDRHFPCDNHALNARRQQLFSRLMCWHEAFKRIHPEEDETAAALLIHYQFAITWLQAWPTDGECAFDTCTQSFAEILRLSENFLAKKQRSTFTFEVGTIPALAFVAAKCRVPSMRRKALFLLSQAPLKENMWGSQPVAEVTLRLIMIEEEGLGLPAPCVGPLSCGPSYDPYIDDSVLPPEYQRVHDFGIRVNKAAGRYDLRVSRCFVDVETGVRVRVLSDHPI</sequence>
<dbReference type="Proteomes" id="UP000799539">
    <property type="component" value="Unassembled WGS sequence"/>
</dbReference>
<dbReference type="Gene3D" id="4.10.240.10">
    <property type="entry name" value="Zn(2)-C6 fungal-type DNA-binding domain"/>
    <property type="match status" value="1"/>
</dbReference>
<keyword evidence="10" id="KW-1185">Reference proteome</keyword>
<dbReference type="GO" id="GO:0003677">
    <property type="term" value="F:DNA binding"/>
    <property type="evidence" value="ECO:0007669"/>
    <property type="project" value="UniProtKB-KW"/>
</dbReference>
<organism evidence="9 10">
    <name type="scientific">Cercospora zeae-maydis SCOH1-5</name>
    <dbReference type="NCBI Taxonomy" id="717836"/>
    <lineage>
        <taxon>Eukaryota</taxon>
        <taxon>Fungi</taxon>
        <taxon>Dikarya</taxon>
        <taxon>Ascomycota</taxon>
        <taxon>Pezizomycotina</taxon>
        <taxon>Dothideomycetes</taxon>
        <taxon>Dothideomycetidae</taxon>
        <taxon>Mycosphaerellales</taxon>
        <taxon>Mycosphaerellaceae</taxon>
        <taxon>Cercospora</taxon>
    </lineage>
</organism>
<dbReference type="GO" id="GO:0008270">
    <property type="term" value="F:zinc ion binding"/>
    <property type="evidence" value="ECO:0007669"/>
    <property type="project" value="InterPro"/>
</dbReference>
<evidence type="ECO:0000256" key="7">
    <source>
        <dbReference type="SAM" id="MobiDB-lite"/>
    </source>
</evidence>
<proteinExistence type="predicted"/>
<evidence type="ECO:0000256" key="2">
    <source>
        <dbReference type="ARBA" id="ARBA00022833"/>
    </source>
</evidence>
<keyword evidence="3" id="KW-0805">Transcription regulation</keyword>
<dbReference type="Pfam" id="PF00172">
    <property type="entry name" value="Zn_clus"/>
    <property type="match status" value="1"/>
</dbReference>
<evidence type="ECO:0000256" key="4">
    <source>
        <dbReference type="ARBA" id="ARBA00023125"/>
    </source>
</evidence>
<feature type="region of interest" description="Disordered" evidence="7">
    <location>
        <begin position="58"/>
        <end position="78"/>
    </location>
</feature>
<dbReference type="InterPro" id="IPR036864">
    <property type="entry name" value="Zn2-C6_fun-type_DNA-bd_sf"/>
</dbReference>
<dbReference type="GO" id="GO:0000981">
    <property type="term" value="F:DNA-binding transcription factor activity, RNA polymerase II-specific"/>
    <property type="evidence" value="ECO:0007669"/>
    <property type="project" value="InterPro"/>
</dbReference>
<dbReference type="Pfam" id="PF11951">
    <property type="entry name" value="Fungal_trans_2"/>
    <property type="match status" value="1"/>
</dbReference>
<dbReference type="SMART" id="SM00066">
    <property type="entry name" value="GAL4"/>
    <property type="match status" value="1"/>
</dbReference>
<dbReference type="PANTHER" id="PTHR36206:SF14">
    <property type="entry name" value="ZN(2)-C6 FUNGAL-TYPE DOMAIN-CONTAINING PROTEIN-RELATED"/>
    <property type="match status" value="1"/>
</dbReference>
<keyword evidence="4" id="KW-0238">DNA-binding</keyword>
<evidence type="ECO:0000313" key="9">
    <source>
        <dbReference type="EMBL" id="KAF2215666.1"/>
    </source>
</evidence>
<protein>
    <recommendedName>
        <fullName evidence="8">Zn(2)-C6 fungal-type domain-containing protein</fullName>
    </recommendedName>
</protein>
<dbReference type="InterPro" id="IPR021858">
    <property type="entry name" value="Fun_TF"/>
</dbReference>
<dbReference type="EMBL" id="ML992665">
    <property type="protein sequence ID" value="KAF2215666.1"/>
    <property type="molecule type" value="Genomic_DNA"/>
</dbReference>
<dbReference type="CDD" id="cd00067">
    <property type="entry name" value="GAL4"/>
    <property type="match status" value="1"/>
</dbReference>
<keyword evidence="1" id="KW-0479">Metal-binding</keyword>
<keyword evidence="5" id="KW-0804">Transcription</keyword>
<dbReference type="PROSITE" id="PS50048">
    <property type="entry name" value="ZN2_CY6_FUNGAL_2"/>
    <property type="match status" value="1"/>
</dbReference>
<feature type="domain" description="Zn(2)-C6 fungal-type" evidence="8">
    <location>
        <begin position="36"/>
        <end position="63"/>
    </location>
</feature>
<dbReference type="PROSITE" id="PS00463">
    <property type="entry name" value="ZN2_CY6_FUNGAL_1"/>
    <property type="match status" value="1"/>
</dbReference>
<gene>
    <name evidence="9" type="ORF">CERZMDRAFT_94068</name>
</gene>
<dbReference type="PANTHER" id="PTHR36206">
    <property type="entry name" value="ASPERCRYPTIN BIOSYNTHESIS CLUSTER-SPECIFIC TRANSCRIPTION REGULATOR ATNN-RELATED"/>
    <property type="match status" value="1"/>
</dbReference>
<accession>A0A6A6FQB1</accession>
<evidence type="ECO:0000256" key="6">
    <source>
        <dbReference type="ARBA" id="ARBA00023242"/>
    </source>
</evidence>
<keyword evidence="2" id="KW-0862">Zinc</keyword>
<dbReference type="InterPro" id="IPR052360">
    <property type="entry name" value="Transcr_Regulatory_Proteins"/>
</dbReference>